<keyword evidence="1" id="KW-0808">Transferase</keyword>
<dbReference type="InterPro" id="IPR011386">
    <property type="entry name" value="Put_ATP-NAD_kin"/>
</dbReference>
<comment type="caution">
    <text evidence="1">The sequence shown here is derived from an EMBL/GenBank/DDBJ whole genome shotgun (WGS) entry which is preliminary data.</text>
</comment>
<evidence type="ECO:0000313" key="1">
    <source>
        <dbReference type="EMBL" id="MFD2097747.1"/>
    </source>
</evidence>
<dbReference type="RefSeq" id="WP_345341986.1">
    <property type="nucleotide sequence ID" value="NZ_BAABLI010000033.1"/>
</dbReference>
<dbReference type="InterPro" id="IPR017438">
    <property type="entry name" value="ATP-NAD_kinase_N"/>
</dbReference>
<reference evidence="2" key="1">
    <citation type="journal article" date="2019" name="Int. J. Syst. Evol. Microbiol.">
        <title>The Global Catalogue of Microorganisms (GCM) 10K type strain sequencing project: providing services to taxonomists for standard genome sequencing and annotation.</title>
        <authorList>
            <consortium name="The Broad Institute Genomics Platform"/>
            <consortium name="The Broad Institute Genome Sequencing Center for Infectious Disease"/>
            <person name="Wu L."/>
            <person name="Ma J."/>
        </authorList>
    </citation>
    <scope>NUCLEOTIDE SEQUENCE [LARGE SCALE GENOMIC DNA]</scope>
    <source>
        <strain evidence="2">CGMCC 1.10992</strain>
    </source>
</reference>
<evidence type="ECO:0000313" key="2">
    <source>
        <dbReference type="Proteomes" id="UP001597380"/>
    </source>
</evidence>
<protein>
    <submittedName>
        <fullName evidence="1">ATP-NAD kinase family protein</fullName>
    </submittedName>
</protein>
<dbReference type="Proteomes" id="UP001597380">
    <property type="component" value="Unassembled WGS sequence"/>
</dbReference>
<dbReference type="InterPro" id="IPR039065">
    <property type="entry name" value="AcoX-like"/>
</dbReference>
<dbReference type="Pfam" id="PF20143">
    <property type="entry name" value="NAD_kinase_C"/>
    <property type="match status" value="1"/>
</dbReference>
<sequence>MSARFRLGLIINPFAGIGGSVALKGSDGAEIREQALAMGAEPLAQTRTEQALLRLQPYRDQLEVFTVTGTMGEELSKQLGFKTHTVYQPLQSPTEASDTRAAAEQLVNAQVDLILFAGGDGTARDICAALEACDAEHTTVLGIPAGCKIHSGVYCVTPAAAGRVVEDLITGKPVSLMDADVMDIDEAAFREGRVRAKRFGEMAIPAELQYVQSVKVGGQESDELVLDAIADHVIDELEPDDLCLMGSGSTVAAVMERLGLDNTLLGVDLIQDETLVASDQTAAQLLEQIEAHNDIDSVKLVITLIGGQGHLFGRGNQQLSPALLKQIKRENILVVATKAKLSSLNGRPLIADTGDAELNQQLCGTIAVITGYHDKVLYRVASPG</sequence>
<dbReference type="PANTHER" id="PTHR40697">
    <property type="entry name" value="ACETOIN CATABOLISM PROTEIN X"/>
    <property type="match status" value="1"/>
</dbReference>
<name>A0ABW4XQD4_9GAMM</name>
<dbReference type="EMBL" id="JBHUHT010000029">
    <property type="protein sequence ID" value="MFD2097747.1"/>
    <property type="molecule type" value="Genomic_DNA"/>
</dbReference>
<keyword evidence="2" id="KW-1185">Reference proteome</keyword>
<proteinExistence type="predicted"/>
<accession>A0ABW4XQD4</accession>
<gene>
    <name evidence="1" type="ORF">ACFSJ3_17285</name>
</gene>
<dbReference type="Pfam" id="PF01513">
    <property type="entry name" value="NAD_kinase"/>
    <property type="match status" value="1"/>
</dbReference>
<dbReference type="GO" id="GO:0016301">
    <property type="term" value="F:kinase activity"/>
    <property type="evidence" value="ECO:0007669"/>
    <property type="project" value="UniProtKB-KW"/>
</dbReference>
<organism evidence="1 2">
    <name type="scientific">Corallincola platygyrae</name>
    <dbReference type="NCBI Taxonomy" id="1193278"/>
    <lineage>
        <taxon>Bacteria</taxon>
        <taxon>Pseudomonadati</taxon>
        <taxon>Pseudomonadota</taxon>
        <taxon>Gammaproteobacteria</taxon>
        <taxon>Alteromonadales</taxon>
        <taxon>Psychromonadaceae</taxon>
        <taxon>Corallincola</taxon>
    </lineage>
</organism>
<keyword evidence="1" id="KW-0418">Kinase</keyword>
<dbReference type="SUPFAM" id="SSF111331">
    <property type="entry name" value="NAD kinase/diacylglycerol kinase-like"/>
    <property type="match status" value="1"/>
</dbReference>
<dbReference type="InterPro" id="IPR002504">
    <property type="entry name" value="NADK"/>
</dbReference>
<dbReference type="PIRSF" id="PIRSF016907">
    <property type="entry name" value="Kin_ATP-NAD"/>
    <property type="match status" value="1"/>
</dbReference>
<dbReference type="PANTHER" id="PTHR40697:SF2">
    <property type="entry name" value="ATP-NAD KINASE-RELATED"/>
    <property type="match status" value="1"/>
</dbReference>
<dbReference type="Gene3D" id="3.40.50.10330">
    <property type="entry name" value="Probable inorganic polyphosphate/atp-NAD kinase, domain 1"/>
    <property type="match status" value="1"/>
</dbReference>
<dbReference type="InterPro" id="IPR016064">
    <property type="entry name" value="NAD/diacylglycerol_kinase_sf"/>
</dbReference>